<dbReference type="Pfam" id="PF04244">
    <property type="entry name" value="DPRP"/>
    <property type="match status" value="1"/>
</dbReference>
<dbReference type="Gene3D" id="1.25.40.80">
    <property type="match status" value="1"/>
</dbReference>
<dbReference type="SUPFAM" id="SSF48173">
    <property type="entry name" value="Cryptochrome/photolyase FAD-binding domain"/>
    <property type="match status" value="1"/>
</dbReference>
<dbReference type="AlphaFoldDB" id="A0AB39HDB2"/>
<gene>
    <name evidence="1" type="ORF">AB0763_06485</name>
</gene>
<accession>A0AB39HDB2</accession>
<evidence type="ECO:0000313" key="1">
    <source>
        <dbReference type="EMBL" id="XDK26276.1"/>
    </source>
</evidence>
<dbReference type="InterPro" id="IPR052551">
    <property type="entry name" value="UV-DNA_repair_photolyase"/>
</dbReference>
<protein>
    <submittedName>
        <fullName evidence="1">Cryptochrome/photolyase family protein</fullName>
    </submittedName>
</protein>
<dbReference type="PANTHER" id="PTHR38657:SF1">
    <property type="entry name" value="SLR1343 PROTEIN"/>
    <property type="match status" value="1"/>
</dbReference>
<proteinExistence type="predicted"/>
<dbReference type="EMBL" id="CP162601">
    <property type="protein sequence ID" value="XDK26276.1"/>
    <property type="molecule type" value="Genomic_DNA"/>
</dbReference>
<dbReference type="Gene3D" id="1.10.579.10">
    <property type="entry name" value="DNA Cyclobutane Dipyrimidine Photolyase, subunit A, domain 3"/>
    <property type="match status" value="1"/>
</dbReference>
<dbReference type="Gene3D" id="3.40.50.620">
    <property type="entry name" value="HUPs"/>
    <property type="match status" value="1"/>
</dbReference>
<sequence length="514" mass="60643">MKTMRLILGDQLNGSHSWFQEYDSECIYVMLELSQEQYYVKHHKQKIAAFFLAMRDFCRVLKSDGHHVSYWTLEETQHWSNLKAALSQIIEEHGIEHFEYQRPDEYRLIEQLRGLKFDQVTVTEVDTEHFLLPFDEISLAYTNYQGKQMEYFYRDMRKKYQVLIDEQGKPQGGKWNFDKNNRGHLKSAKNQELISNPLLFNNSAQDIYTLLDKLAVPCFGEALSPLIWPINRSQAQTLLAHFCRENLPYFGQYQDAMLTQHKSKWSLFHSRLSFAINVKLLHPMEVIDAVVTAGQHNPNIDIAQVEGFVRQILGWREYVRMIYWALMPEYGRRNSLHSHRPLPGYFWHGKTKMQCVKQSISQSLDYAYAHHIQRLMIIGNWSLLTGLDTQEVEQWYLGVYVDALEWVEMPNTKGMALFADNATIATKPYASSGAYINKMSDYCKHCHYKVKESISEQACPFNSLYWHFIDRNQAVFRDNHRMKMMYHQWDKKEAELKQALLDKAERLLSDIEDL</sequence>
<organism evidence="1">
    <name type="scientific">Vibrio sp. HB236076</name>
    <dbReference type="NCBI Taxonomy" id="3232307"/>
    <lineage>
        <taxon>Bacteria</taxon>
        <taxon>Pseudomonadati</taxon>
        <taxon>Pseudomonadota</taxon>
        <taxon>Gammaproteobacteria</taxon>
        <taxon>Vibrionales</taxon>
        <taxon>Vibrionaceae</taxon>
        <taxon>Vibrio</taxon>
    </lineage>
</organism>
<dbReference type="InterPro" id="IPR014729">
    <property type="entry name" value="Rossmann-like_a/b/a_fold"/>
</dbReference>
<dbReference type="Gene3D" id="1.10.10.1710">
    <property type="entry name" value="Deoxyribodipyrimidine photolyase-related"/>
    <property type="match status" value="1"/>
</dbReference>
<dbReference type="PANTHER" id="PTHR38657">
    <property type="entry name" value="SLR1343 PROTEIN"/>
    <property type="match status" value="1"/>
</dbReference>
<dbReference type="InterPro" id="IPR007357">
    <property type="entry name" value="PhrB-like"/>
</dbReference>
<reference evidence="1" key="1">
    <citation type="submission" date="2024-07" db="EMBL/GenBank/DDBJ databases">
        <title>Genome Analysis of a Potential Novel Vibrio Species Secreting pH- and Thermo-stable Alginate Lyase and its Application in Producing Alginate Oligosaccharides.</title>
        <authorList>
            <person name="Huang H."/>
            <person name="Bao K."/>
        </authorList>
    </citation>
    <scope>NUCLEOTIDE SEQUENCE</scope>
    <source>
        <strain evidence="1">HB236076</strain>
    </source>
</reference>
<dbReference type="RefSeq" id="WP_306099932.1">
    <property type="nucleotide sequence ID" value="NZ_CP162601.1"/>
</dbReference>
<dbReference type="InterPro" id="IPR036134">
    <property type="entry name" value="Crypto/Photolyase_FAD-like_sf"/>
</dbReference>
<name>A0AB39HDB2_9VIBR</name>
<dbReference type="KEGG" id="vih:AB0763_06485"/>